<feature type="compositionally biased region" description="Polar residues" evidence="1">
    <location>
        <begin position="18"/>
        <end position="31"/>
    </location>
</feature>
<gene>
    <name evidence="2" type="primary">TEX22</name>
</gene>
<dbReference type="RefSeq" id="XP_045361757.1">
    <property type="nucleotide sequence ID" value="XM_045505801.1"/>
</dbReference>
<feature type="region of interest" description="Disordered" evidence="1">
    <location>
        <begin position="1"/>
        <end position="118"/>
    </location>
</feature>
<feature type="compositionally biased region" description="Basic and acidic residues" evidence="1">
    <location>
        <begin position="102"/>
        <end position="111"/>
    </location>
</feature>
<reference evidence="2" key="1">
    <citation type="submission" date="2025-08" db="UniProtKB">
        <authorList>
            <consortium name="RefSeq"/>
        </authorList>
    </citation>
    <scope>IDENTIFICATION</scope>
    <source>
        <tissue evidence="2">Blood</tissue>
    </source>
</reference>
<dbReference type="CTD" id="647310"/>
<accession>A0A9W3FJW7</accession>
<feature type="compositionally biased region" description="Polar residues" evidence="1">
    <location>
        <begin position="40"/>
        <end position="54"/>
    </location>
</feature>
<organism evidence="2">
    <name type="scientific">Camelus bactrianus</name>
    <name type="common">Bactrian camel</name>
    <dbReference type="NCBI Taxonomy" id="9837"/>
    <lineage>
        <taxon>Eukaryota</taxon>
        <taxon>Metazoa</taxon>
        <taxon>Chordata</taxon>
        <taxon>Craniata</taxon>
        <taxon>Vertebrata</taxon>
        <taxon>Euteleostomi</taxon>
        <taxon>Mammalia</taxon>
        <taxon>Eutheria</taxon>
        <taxon>Laurasiatheria</taxon>
        <taxon>Artiodactyla</taxon>
        <taxon>Tylopoda</taxon>
        <taxon>Camelidae</taxon>
        <taxon>Camelus</taxon>
    </lineage>
</organism>
<feature type="compositionally biased region" description="Basic and acidic residues" evidence="1">
    <location>
        <begin position="77"/>
        <end position="95"/>
    </location>
</feature>
<dbReference type="AlphaFoldDB" id="A0A9W3FJW7"/>
<sequence length="248" mass="27330">MDSGKHLFKALLGKKPESQLSQEDGQPSATPSPAVAWGQPSAQSSSQQVLQTQDWIPARDTRRLRKTSVVKKSKALGKKEPEEPGTRQSGAEREVTGTTLEESAHAADPEGHGVWTLGRGRRGHHVTCPVSAGEWTGIHPQQRVWEEGTDNCLEISGLYKYKQQIPENKQMKMAHLTTEINLTENNTNPDLPRIVAELVSQGVDKDVLLPCPPRSTESTNAFHAFLVRSAPFWRNMTLEAQASRSPPS</sequence>
<evidence type="ECO:0000313" key="2">
    <source>
        <dbReference type="RefSeq" id="XP_045361757.1"/>
    </source>
</evidence>
<feature type="compositionally biased region" description="Basic residues" evidence="1">
    <location>
        <begin position="62"/>
        <end position="76"/>
    </location>
</feature>
<proteinExistence type="predicted"/>
<name>A0A9W3FJW7_CAMBA</name>
<evidence type="ECO:0000256" key="1">
    <source>
        <dbReference type="SAM" id="MobiDB-lite"/>
    </source>
</evidence>
<protein>
    <submittedName>
        <fullName evidence="2">Testis-expressed protein 22</fullName>
    </submittedName>
</protein>